<dbReference type="InterPro" id="IPR036400">
    <property type="entry name" value="Cyt_B5-like_heme/steroid_sf"/>
</dbReference>
<sequence>MKKVFLFVTIFILGLSVFGEYVNILDVKFEDFGTKYKIVPYSELVKNNGKDGSDAWVGINGLVYDLTYSKLWKNGEHKGKHNAGMDLTYEIKELSPHGIGKLEKFDIVGILGFTLDDLKEFNGKNGKKSYVAVNGIIYDMSHSKLWKNGEHKGRHNAGMDLTYEITKLSPHGLKKLDNVYPIGVLILDLNDLKKFNGKDGNKAYVAVNGIVYDMSHSKLWKNGEHKGRHSAGMDLTYEITKLSPHGLKKLDNVFKVGYLVLNEKELSIYNGKNGNKAYVAVNGVIYDMSHSDLWKNGEHKGRHEAGKDLTYEITKLSPHGLGKLNNVYKIGFLLK</sequence>
<dbReference type="PANTHER" id="PTHR10281:SF76">
    <property type="entry name" value="CALCUTTA CUP-RELATED"/>
    <property type="match status" value="1"/>
</dbReference>
<feature type="domain" description="Cytochrome b5 heme-binding" evidence="2">
    <location>
        <begin position="261"/>
        <end position="334"/>
    </location>
</feature>
<organism evidence="3 4">
    <name type="scientific">Marinitoga aeolica</name>
    <dbReference type="NCBI Taxonomy" id="2809031"/>
    <lineage>
        <taxon>Bacteria</taxon>
        <taxon>Thermotogati</taxon>
        <taxon>Thermotogota</taxon>
        <taxon>Thermotogae</taxon>
        <taxon>Petrotogales</taxon>
        <taxon>Petrotogaceae</taxon>
        <taxon>Marinitoga</taxon>
    </lineage>
</organism>
<protein>
    <recommendedName>
        <fullName evidence="2">Cytochrome b5 heme-binding domain-containing protein</fullName>
    </recommendedName>
</protein>
<feature type="domain" description="Cytochrome b5 heme-binding" evidence="2">
    <location>
        <begin position="113"/>
        <end position="186"/>
    </location>
</feature>
<name>A0ABY8PQ29_9BACT</name>
<dbReference type="SUPFAM" id="SSF55856">
    <property type="entry name" value="Cytochrome b5-like heme/steroid binding domain"/>
    <property type="match status" value="4"/>
</dbReference>
<comment type="similarity">
    <text evidence="1">Belongs to the cytochrome b5 family. MAPR subfamily.</text>
</comment>
<dbReference type="InterPro" id="IPR050577">
    <property type="entry name" value="MAPR/NEUFC/NENF-like"/>
</dbReference>
<evidence type="ECO:0000256" key="1">
    <source>
        <dbReference type="ARBA" id="ARBA00038357"/>
    </source>
</evidence>
<evidence type="ECO:0000313" key="3">
    <source>
        <dbReference type="EMBL" id="WGS64726.1"/>
    </source>
</evidence>
<dbReference type="PANTHER" id="PTHR10281">
    <property type="entry name" value="MEMBRANE-ASSOCIATED PROGESTERONE RECEPTOR COMPONENT-RELATED"/>
    <property type="match status" value="1"/>
</dbReference>
<evidence type="ECO:0000259" key="2">
    <source>
        <dbReference type="SMART" id="SM01117"/>
    </source>
</evidence>
<dbReference type="Pfam" id="PF00173">
    <property type="entry name" value="Cyt-b5"/>
    <property type="match status" value="2"/>
</dbReference>
<accession>A0ABY8PQ29</accession>
<proteinExistence type="inferred from homology"/>
<dbReference type="EMBL" id="CP069362">
    <property type="protein sequence ID" value="WGS64726.1"/>
    <property type="molecule type" value="Genomic_DNA"/>
</dbReference>
<evidence type="ECO:0000313" key="4">
    <source>
        <dbReference type="Proteomes" id="UP001232493"/>
    </source>
</evidence>
<dbReference type="RefSeq" id="WP_280998592.1">
    <property type="nucleotide sequence ID" value="NZ_CP069362.1"/>
</dbReference>
<gene>
    <name evidence="3" type="ORF">JRV97_10250</name>
</gene>
<reference evidence="3 4" key="1">
    <citation type="submission" date="2021-02" db="EMBL/GenBank/DDBJ databases">
        <title>Characterization of Marinitoga sp. nov. str. BP5-C20A.</title>
        <authorList>
            <person name="Erauso G."/>
            <person name="Postec A."/>
        </authorList>
    </citation>
    <scope>NUCLEOTIDE SEQUENCE [LARGE SCALE GENOMIC DNA]</scope>
    <source>
        <strain evidence="3 4">BP5-C20A</strain>
    </source>
</reference>
<dbReference type="Proteomes" id="UP001232493">
    <property type="component" value="Chromosome"/>
</dbReference>
<feature type="domain" description="Cytochrome b5 heme-binding" evidence="2">
    <location>
        <begin position="187"/>
        <end position="260"/>
    </location>
</feature>
<feature type="domain" description="Cytochrome b5 heme-binding" evidence="2">
    <location>
        <begin position="39"/>
        <end position="112"/>
    </location>
</feature>
<dbReference type="SMART" id="SM01117">
    <property type="entry name" value="Cyt-b5"/>
    <property type="match status" value="4"/>
</dbReference>
<dbReference type="InterPro" id="IPR001199">
    <property type="entry name" value="Cyt_B5-like_heme/steroid-bd"/>
</dbReference>
<dbReference type="Gene3D" id="3.10.120.10">
    <property type="entry name" value="Cytochrome b5-like heme/steroid binding domain"/>
    <property type="match status" value="4"/>
</dbReference>
<keyword evidence="4" id="KW-1185">Reference proteome</keyword>